<dbReference type="InterPro" id="IPR052749">
    <property type="entry name" value="Alpha-tectorin"/>
</dbReference>
<name>A0A3P8PFK3_ASTCA</name>
<evidence type="ECO:0000259" key="1">
    <source>
        <dbReference type="PROSITE" id="PS51220"/>
    </source>
</evidence>
<dbReference type="InterPro" id="IPR003886">
    <property type="entry name" value="NIDO_dom"/>
</dbReference>
<protein>
    <recommendedName>
        <fullName evidence="1">NIDO domain-containing protein</fullName>
    </recommendedName>
</protein>
<dbReference type="Proteomes" id="UP000265100">
    <property type="component" value="Chromosome 3"/>
</dbReference>
<accession>A0A3P8PFK3</accession>
<dbReference type="GeneTree" id="ENSGT00950000183155"/>
<proteinExistence type="predicted"/>
<dbReference type="PANTHER" id="PTHR46160:SF9">
    <property type="entry name" value="PROTEIN PRY2-RELATED"/>
    <property type="match status" value="1"/>
</dbReference>
<reference evidence="2 3" key="1">
    <citation type="submission" date="2018-05" db="EMBL/GenBank/DDBJ databases">
        <authorList>
            <person name="Datahose"/>
        </authorList>
    </citation>
    <scope>NUCLEOTIDE SEQUENCE</scope>
</reference>
<sequence length="312" mass="35569">PQLFPMYGSRDIIAPFWTDLDNRGNGQIYYNQYTSGSVLQQATQDINQYFPGLNFNANWVFVATWYQVAYYPTSGTVSHLLLNYAINMKHRVIIPMNIYTLKTRSCLFSANNSPSCPDIGWPVLICVDELWANSLHSIFYTGPLYPTSGTVSSAVDDGSSPPITLLRPFFYFGRTYNSIYVNHNGHLTFTGPLRDFTSQRFPQRIRDIIAPFWTDLDNRGNGQIYYKQYTSGSVLQQATRDINQYFPGLNFNANWVFVATWFEVAYYPTSGTVTVLISGGHYSFVLMNYGIIASTTLRIQVRPTIVNTLHIY</sequence>
<feature type="domain" description="NIDO" evidence="1">
    <location>
        <begin position="211"/>
        <end position="312"/>
    </location>
</feature>
<dbReference type="Pfam" id="PF06119">
    <property type="entry name" value="NIDO"/>
    <property type="match status" value="2"/>
</dbReference>
<dbReference type="PANTHER" id="PTHR46160">
    <property type="entry name" value="ALPHA-TECTORIN-RELATED"/>
    <property type="match status" value="1"/>
</dbReference>
<gene>
    <name evidence="2" type="primary">ELAPOR2</name>
</gene>
<keyword evidence="3" id="KW-1185">Reference proteome</keyword>
<dbReference type="Bgee" id="ENSACLG00000010778">
    <property type="expression patterns" value="Expressed in anal fin and 4 other cell types or tissues"/>
</dbReference>
<dbReference type="PROSITE" id="PS51220">
    <property type="entry name" value="NIDO"/>
    <property type="match status" value="1"/>
</dbReference>
<organism evidence="2 3">
    <name type="scientific">Astatotilapia calliptera</name>
    <name type="common">Eastern happy</name>
    <name type="synonym">Chromis callipterus</name>
    <dbReference type="NCBI Taxonomy" id="8154"/>
    <lineage>
        <taxon>Eukaryota</taxon>
        <taxon>Metazoa</taxon>
        <taxon>Chordata</taxon>
        <taxon>Craniata</taxon>
        <taxon>Vertebrata</taxon>
        <taxon>Euteleostomi</taxon>
        <taxon>Actinopterygii</taxon>
        <taxon>Neopterygii</taxon>
        <taxon>Teleostei</taxon>
        <taxon>Neoteleostei</taxon>
        <taxon>Acanthomorphata</taxon>
        <taxon>Ovalentaria</taxon>
        <taxon>Cichlomorphae</taxon>
        <taxon>Cichliformes</taxon>
        <taxon>Cichlidae</taxon>
        <taxon>African cichlids</taxon>
        <taxon>Pseudocrenilabrinae</taxon>
        <taxon>Haplochromini</taxon>
        <taxon>Astatotilapia</taxon>
    </lineage>
</organism>
<dbReference type="GO" id="GO:0007160">
    <property type="term" value="P:cell-matrix adhesion"/>
    <property type="evidence" value="ECO:0007669"/>
    <property type="project" value="InterPro"/>
</dbReference>
<dbReference type="AlphaFoldDB" id="A0A3P8PFK3"/>
<reference evidence="2" key="3">
    <citation type="submission" date="2025-08" db="UniProtKB">
        <authorList>
            <consortium name="Ensembl"/>
        </authorList>
    </citation>
    <scope>IDENTIFICATION</scope>
</reference>
<reference evidence="3" key="2">
    <citation type="submission" date="2023-03" db="EMBL/GenBank/DDBJ databases">
        <authorList>
            <consortium name="Wellcome Sanger Institute Data Sharing"/>
        </authorList>
    </citation>
    <scope>NUCLEOTIDE SEQUENCE [LARGE SCALE GENOMIC DNA]</scope>
</reference>
<evidence type="ECO:0000313" key="3">
    <source>
        <dbReference type="Proteomes" id="UP000265100"/>
    </source>
</evidence>
<evidence type="ECO:0000313" key="2">
    <source>
        <dbReference type="Ensembl" id="ENSACLP00000015825.2"/>
    </source>
</evidence>
<reference evidence="2" key="4">
    <citation type="submission" date="2025-09" db="UniProtKB">
        <authorList>
            <consortium name="Ensembl"/>
        </authorList>
    </citation>
    <scope>IDENTIFICATION</scope>
</reference>
<dbReference type="Ensembl" id="ENSACLT00000016191.2">
    <property type="protein sequence ID" value="ENSACLP00000015825.2"/>
    <property type="gene ID" value="ENSACLG00000011366.2"/>
</dbReference>
<dbReference type="SMART" id="SM00539">
    <property type="entry name" value="NIDO"/>
    <property type="match status" value="2"/>
</dbReference>